<dbReference type="PIRSF" id="PIRSF031679">
    <property type="entry name" value="Mtase_Alr7345_prd"/>
    <property type="match status" value="1"/>
</dbReference>
<sequence length="305" mass="32939">MVALSALMLTACGAEETPPAEKPVEVEKAANAFTETSPLQAAIEGEHRTEAEKARDQYRHPKETIEFFDIEPGDKVVELWPGGGWYTNVLAPYLASGDGVLVAAGFDPEGGDEEQRARIEARLAEFKAEHSDPIYGTIEYSAFSGTTGALTEPGSADVVLTFRNLHNWMSGGYAEKFFTDAYAALKPGGVLGVVEHRLPSTETQDPTASTGYVHEDYVKSLAQAAGFEFVEASEINANPADTADHPYGVWTLPPNSRTTDRDGNTPDGFDPETYANIGESDRMTLKFVKPVPEAAPAEETSETDE</sequence>
<dbReference type="AlphaFoldDB" id="A0A062TZ76"/>
<accession>A0A062TZ76</accession>
<comment type="caution">
    <text evidence="1">The sequence shown here is derived from an EMBL/GenBank/DDBJ whole genome shotgun (WGS) entry which is preliminary data.</text>
</comment>
<reference evidence="1 2" key="1">
    <citation type="submission" date="2013-04" db="EMBL/GenBank/DDBJ databases">
        <title>Hyphomonas sp. T24B3 Genome Sequencing.</title>
        <authorList>
            <person name="Lai Q."/>
            <person name="Shao Z."/>
        </authorList>
    </citation>
    <scope>NUCLEOTIDE SEQUENCE [LARGE SCALE GENOMIC DNA]</scope>
    <source>
        <strain evidence="1 2">T24B3</strain>
    </source>
</reference>
<dbReference type="InterPro" id="IPR029063">
    <property type="entry name" value="SAM-dependent_MTases_sf"/>
</dbReference>
<organism evidence="1 2">
    <name type="scientific">Hyphomonas pacifica</name>
    <dbReference type="NCBI Taxonomy" id="1280941"/>
    <lineage>
        <taxon>Bacteria</taxon>
        <taxon>Pseudomonadati</taxon>
        <taxon>Pseudomonadota</taxon>
        <taxon>Alphaproteobacteria</taxon>
        <taxon>Hyphomonadales</taxon>
        <taxon>Hyphomonadaceae</taxon>
        <taxon>Hyphomonas</taxon>
    </lineage>
</organism>
<gene>
    <name evidence="1" type="ORF">HY3_06665</name>
</gene>
<keyword evidence="2" id="KW-1185">Reference proteome</keyword>
<dbReference type="Gene3D" id="3.40.50.150">
    <property type="entry name" value="Vaccinia Virus protein VP39"/>
    <property type="match status" value="1"/>
</dbReference>
<dbReference type="OrthoDB" id="9801692at2"/>
<proteinExistence type="predicted"/>
<dbReference type="SUPFAM" id="SSF53335">
    <property type="entry name" value="S-adenosyl-L-methionine-dependent methyltransferases"/>
    <property type="match status" value="1"/>
</dbReference>
<dbReference type="InterPro" id="IPR016980">
    <property type="entry name" value="S-AdoMet-dep_MeTrfase_Alr7345"/>
</dbReference>
<dbReference type="EMBL" id="AWFB01000002">
    <property type="protein sequence ID" value="RAN35775.1"/>
    <property type="molecule type" value="Genomic_DNA"/>
</dbReference>
<dbReference type="STRING" id="1280941.HY2_05690"/>
<name>A0A062TZ76_9PROT</name>
<evidence type="ECO:0000313" key="1">
    <source>
        <dbReference type="EMBL" id="RAN35775.1"/>
    </source>
</evidence>
<protein>
    <recommendedName>
        <fullName evidence="3">Methyltransferase type 11 domain-containing protein</fullName>
    </recommendedName>
</protein>
<dbReference type="eggNOG" id="COG4798">
    <property type="taxonomic scope" value="Bacteria"/>
</dbReference>
<evidence type="ECO:0008006" key="3">
    <source>
        <dbReference type="Google" id="ProtNLM"/>
    </source>
</evidence>
<evidence type="ECO:0000313" key="2">
    <source>
        <dbReference type="Proteomes" id="UP000249123"/>
    </source>
</evidence>
<dbReference type="Proteomes" id="UP000249123">
    <property type="component" value="Unassembled WGS sequence"/>
</dbReference>